<dbReference type="EMBL" id="VMNW02000023">
    <property type="protein sequence ID" value="KAA9160274.1"/>
    <property type="molecule type" value="Genomic_DNA"/>
</dbReference>
<dbReference type="Pfam" id="PF00571">
    <property type="entry name" value="CBS"/>
    <property type="match status" value="2"/>
</dbReference>
<evidence type="ECO:0000259" key="3">
    <source>
        <dbReference type="PROSITE" id="PS51371"/>
    </source>
</evidence>
<feature type="domain" description="CBS" evidence="3">
    <location>
        <begin position="66"/>
        <end position="122"/>
    </location>
</feature>
<dbReference type="InterPro" id="IPR046342">
    <property type="entry name" value="CBS_dom_sf"/>
</dbReference>
<dbReference type="OrthoDB" id="9799454at2"/>
<dbReference type="InterPro" id="IPR051257">
    <property type="entry name" value="Diverse_CBS-Domain"/>
</dbReference>
<feature type="domain" description="CBS" evidence="3">
    <location>
        <begin position="1"/>
        <end position="58"/>
    </location>
</feature>
<comment type="caution">
    <text evidence="4">The sequence shown here is derived from an EMBL/GenBank/DDBJ whole genome shotgun (WGS) entry which is preliminary data.</text>
</comment>
<keyword evidence="5" id="KW-1185">Reference proteome</keyword>
<dbReference type="AlphaFoldDB" id="A0A5N0V399"/>
<accession>A0A5N0V399</accession>
<protein>
    <submittedName>
        <fullName evidence="4">CBS domain-containing protein</fullName>
    </submittedName>
</protein>
<name>A0A5N0V399_9PSEU</name>
<gene>
    <name evidence="4" type="ORF">FPZ12_017870</name>
</gene>
<dbReference type="PANTHER" id="PTHR43080:SF2">
    <property type="entry name" value="CBS DOMAIN-CONTAINING PROTEIN"/>
    <property type="match status" value="1"/>
</dbReference>
<evidence type="ECO:0000256" key="1">
    <source>
        <dbReference type="ARBA" id="ARBA00023122"/>
    </source>
</evidence>
<dbReference type="Gene3D" id="3.10.580.10">
    <property type="entry name" value="CBS-domain"/>
    <property type="match status" value="1"/>
</dbReference>
<organism evidence="4 5">
    <name type="scientific">Amycolatopsis acidicola</name>
    <dbReference type="NCBI Taxonomy" id="2596893"/>
    <lineage>
        <taxon>Bacteria</taxon>
        <taxon>Bacillati</taxon>
        <taxon>Actinomycetota</taxon>
        <taxon>Actinomycetes</taxon>
        <taxon>Pseudonocardiales</taxon>
        <taxon>Pseudonocardiaceae</taxon>
        <taxon>Amycolatopsis</taxon>
    </lineage>
</organism>
<dbReference type="SMART" id="SM00116">
    <property type="entry name" value="CBS"/>
    <property type="match status" value="2"/>
</dbReference>
<sequence length="190" mass="20963">MSSPAVTTTPDTEVAVAEKILVQRGFTALPVIDEDRLAGVVTEADLLADRFPEQPHRSHATVGEVMNPVARTVDIDTDATRIARLMLDTRVRCLPVMDRGKVAGVVTRRDFLRALARPDAKLAEDVTRRLSVFPPADRWIVDVADGEATIIDRYASEKDHEVAVVLAESVPGVIRARCYVGEVEHERKRS</sequence>
<evidence type="ECO:0000313" key="5">
    <source>
        <dbReference type="Proteomes" id="UP000319769"/>
    </source>
</evidence>
<reference evidence="4" key="1">
    <citation type="submission" date="2019-09" db="EMBL/GenBank/DDBJ databases">
        <authorList>
            <person name="Teo W.F.A."/>
            <person name="Duangmal K."/>
        </authorList>
    </citation>
    <scope>NUCLEOTIDE SEQUENCE [LARGE SCALE GENOMIC DNA]</scope>
    <source>
        <strain evidence="4">K81G1</strain>
    </source>
</reference>
<dbReference type="InterPro" id="IPR000644">
    <property type="entry name" value="CBS_dom"/>
</dbReference>
<evidence type="ECO:0000313" key="4">
    <source>
        <dbReference type="EMBL" id="KAA9160274.1"/>
    </source>
</evidence>
<proteinExistence type="predicted"/>
<evidence type="ECO:0000256" key="2">
    <source>
        <dbReference type="PROSITE-ProRule" id="PRU00703"/>
    </source>
</evidence>
<dbReference type="SUPFAM" id="SSF54631">
    <property type="entry name" value="CBS-domain pair"/>
    <property type="match status" value="1"/>
</dbReference>
<keyword evidence="1 2" id="KW-0129">CBS domain</keyword>
<dbReference type="PANTHER" id="PTHR43080">
    <property type="entry name" value="CBS DOMAIN-CONTAINING PROTEIN CBSX3, MITOCHONDRIAL"/>
    <property type="match status" value="1"/>
</dbReference>
<dbReference type="PROSITE" id="PS51371">
    <property type="entry name" value="CBS"/>
    <property type="match status" value="2"/>
</dbReference>
<dbReference type="Proteomes" id="UP000319769">
    <property type="component" value="Unassembled WGS sequence"/>
</dbReference>